<evidence type="ECO:0000313" key="2">
    <source>
        <dbReference type="EMBL" id="GAX77287.1"/>
    </source>
</evidence>
<gene>
    <name evidence="2" type="ORF">CEUSTIGMA_g4733.t1</name>
</gene>
<dbReference type="PANTHER" id="PTHR10504:SF131">
    <property type="entry name" value="BPI2 DOMAIN-CONTAINING PROTEIN"/>
    <property type="match status" value="1"/>
</dbReference>
<dbReference type="Gene3D" id="3.15.20.10">
    <property type="entry name" value="Bactericidal permeability-increasing protein, domain 2"/>
    <property type="match status" value="1"/>
</dbReference>
<dbReference type="Gene3D" id="3.15.10.10">
    <property type="entry name" value="Bactericidal permeability-increasing protein, domain 1"/>
    <property type="match status" value="1"/>
</dbReference>
<dbReference type="AlphaFoldDB" id="A0A250X2I2"/>
<organism evidence="2 3">
    <name type="scientific">Chlamydomonas eustigma</name>
    <dbReference type="NCBI Taxonomy" id="1157962"/>
    <lineage>
        <taxon>Eukaryota</taxon>
        <taxon>Viridiplantae</taxon>
        <taxon>Chlorophyta</taxon>
        <taxon>core chlorophytes</taxon>
        <taxon>Chlorophyceae</taxon>
        <taxon>CS clade</taxon>
        <taxon>Chlamydomonadales</taxon>
        <taxon>Chlamydomonadaceae</taxon>
        <taxon>Chlamydomonas</taxon>
    </lineage>
</organism>
<dbReference type="InterPro" id="IPR017943">
    <property type="entry name" value="Bactericidal_perm-incr_a/b_dom"/>
</dbReference>
<protein>
    <submittedName>
        <fullName evidence="2">Uncharacterized protein</fullName>
    </submittedName>
</protein>
<keyword evidence="1" id="KW-0732">Signal</keyword>
<proteinExistence type="predicted"/>
<evidence type="ECO:0000313" key="3">
    <source>
        <dbReference type="Proteomes" id="UP000232323"/>
    </source>
</evidence>
<dbReference type="GO" id="GO:0008289">
    <property type="term" value="F:lipid binding"/>
    <property type="evidence" value="ECO:0007669"/>
    <property type="project" value="InterPro"/>
</dbReference>
<name>A0A250X2I2_9CHLO</name>
<dbReference type="EMBL" id="BEGY01000023">
    <property type="protein sequence ID" value="GAX77287.1"/>
    <property type="molecule type" value="Genomic_DNA"/>
</dbReference>
<evidence type="ECO:0000256" key="1">
    <source>
        <dbReference type="SAM" id="SignalP"/>
    </source>
</evidence>
<dbReference type="InterPro" id="IPR032942">
    <property type="entry name" value="BPI/LBP/Plunc"/>
</dbReference>
<dbReference type="SUPFAM" id="SSF55394">
    <property type="entry name" value="Bactericidal permeability-increasing protein, BPI"/>
    <property type="match status" value="2"/>
</dbReference>
<reference evidence="2 3" key="1">
    <citation type="submission" date="2017-08" db="EMBL/GenBank/DDBJ databases">
        <title>Acidophilic green algal genome provides insights into adaptation to an acidic environment.</title>
        <authorList>
            <person name="Hirooka S."/>
            <person name="Hirose Y."/>
            <person name="Kanesaki Y."/>
            <person name="Higuchi S."/>
            <person name="Fujiwara T."/>
            <person name="Onuma R."/>
            <person name="Era A."/>
            <person name="Ohbayashi R."/>
            <person name="Uzuka A."/>
            <person name="Nozaki H."/>
            <person name="Yoshikawa H."/>
            <person name="Miyagishima S.Y."/>
        </authorList>
    </citation>
    <scope>NUCLEOTIDE SEQUENCE [LARGE SCALE GENOMIC DNA]</scope>
    <source>
        <strain evidence="2 3">NIES-2499</strain>
    </source>
</reference>
<dbReference type="OrthoDB" id="10255543at2759"/>
<keyword evidence="3" id="KW-1185">Reference proteome</keyword>
<feature type="signal peptide" evidence="1">
    <location>
        <begin position="1"/>
        <end position="23"/>
    </location>
</feature>
<dbReference type="Proteomes" id="UP000232323">
    <property type="component" value="Unassembled WGS sequence"/>
</dbReference>
<dbReference type="PANTHER" id="PTHR10504">
    <property type="entry name" value="BACTERICIDAL PERMEABILITY-INCREASING BPI PROTEIN-RELATED"/>
    <property type="match status" value="1"/>
</dbReference>
<feature type="chain" id="PRO_5012468069" evidence="1">
    <location>
        <begin position="24"/>
        <end position="558"/>
    </location>
</feature>
<dbReference type="STRING" id="1157962.A0A250X2I2"/>
<sequence>MRTQPYSRTLVLVLGLFLHCAKSSRDIFQNPSQFVSLGNNPEADVPQAAGIQFVARQAMFDYASVQGLLILKDRLKALVIPDVERAYHVPVLGDFNVKISNIKVDSFNVSEDEAKVVILDRYFNMFVGGVTCHLTFNWHWDKLGIEGSGDGELMLTNGNINYVFQILKNPATTRPEVSVQLSENSFEAVDLKIHSNSADWLYQAAMSLFNDRISSAVHRGIDGALSGDVPNAINNILASLPTHVQVQGLPFNVSFDYSFYTLSYVLLKGYGMVGSSSPPHAQSTSVDGSSSTAASAEVQKEQVISAPLSAESLHEESGQGVLRKIVRQLQSIYLQKAGIGDSLDGQCPYQAVDLPLGADVIALEPHMVTFYLHESILNCLLWGLYGSGGLKTSANVAGDLLATLLPAVPKTYPHQELRIDIQALAAPKVTFQEGVGISLTASYRTTIYVNNQTLGTPLIAQLDAEVSAVGQLNWDSTTITSAVAKHTLVQATIPVSTAQWDGTVAWFIQNYAGLYPLNQIVKKFVNTPVVSLVSLVRATGVTLEGWFGLSGDIMVLKP</sequence>
<accession>A0A250X2I2</accession>
<comment type="caution">
    <text evidence="2">The sequence shown here is derived from an EMBL/GenBank/DDBJ whole genome shotgun (WGS) entry which is preliminary data.</text>
</comment>